<feature type="compositionally biased region" description="Basic and acidic residues" evidence="7">
    <location>
        <begin position="441"/>
        <end position="461"/>
    </location>
</feature>
<comment type="similarity">
    <text evidence="5">Belongs to the laat-1 family.</text>
</comment>
<dbReference type="PANTHER" id="PTHR16201:SF34">
    <property type="entry name" value="LYSOSOMAL AMINO ACID TRANSPORTER 1"/>
    <property type="match status" value="1"/>
</dbReference>
<evidence type="ECO:0008006" key="11">
    <source>
        <dbReference type="Google" id="ProtNLM"/>
    </source>
</evidence>
<feature type="transmembrane region" description="Helical" evidence="8">
    <location>
        <begin position="355"/>
        <end position="374"/>
    </location>
</feature>
<organism evidence="9 10">
    <name type="scientific">Hortaea werneckii</name>
    <name type="common">Black yeast</name>
    <name type="synonym">Cladosporium werneckii</name>
    <dbReference type="NCBI Taxonomy" id="91943"/>
    <lineage>
        <taxon>Eukaryota</taxon>
        <taxon>Fungi</taxon>
        <taxon>Dikarya</taxon>
        <taxon>Ascomycota</taxon>
        <taxon>Pezizomycotina</taxon>
        <taxon>Dothideomycetes</taxon>
        <taxon>Dothideomycetidae</taxon>
        <taxon>Mycosphaerellales</taxon>
        <taxon>Teratosphaeriaceae</taxon>
        <taxon>Hortaea</taxon>
    </lineage>
</organism>
<dbReference type="AlphaFoldDB" id="A0A3M7EXZ9"/>
<evidence type="ECO:0000313" key="10">
    <source>
        <dbReference type="Proteomes" id="UP000268823"/>
    </source>
</evidence>
<dbReference type="SMART" id="SM00679">
    <property type="entry name" value="CTNS"/>
    <property type="match status" value="2"/>
</dbReference>
<dbReference type="Gene3D" id="1.20.1280.290">
    <property type="match status" value="2"/>
</dbReference>
<name>A0A3M7EXZ9_HORWE</name>
<dbReference type="VEuPathDB" id="FungiDB:BTJ68_12783"/>
<keyword evidence="3 8" id="KW-1133">Transmembrane helix</keyword>
<keyword evidence="4 8" id="KW-0472">Membrane</keyword>
<dbReference type="OrthoDB" id="8048523at2759"/>
<feature type="transmembrane region" description="Helical" evidence="8">
    <location>
        <begin position="41"/>
        <end position="62"/>
    </location>
</feature>
<dbReference type="PANTHER" id="PTHR16201">
    <property type="entry name" value="SEVEN TRANSMEMBRANE PROTEIN 1-RELATED"/>
    <property type="match status" value="1"/>
</dbReference>
<feature type="transmembrane region" description="Helical" evidence="8">
    <location>
        <begin position="74"/>
        <end position="95"/>
    </location>
</feature>
<evidence type="ECO:0000256" key="2">
    <source>
        <dbReference type="ARBA" id="ARBA00022692"/>
    </source>
</evidence>
<gene>
    <name evidence="9" type="ORF">D0861_08295</name>
</gene>
<dbReference type="Pfam" id="PF04193">
    <property type="entry name" value="PQ-loop"/>
    <property type="match status" value="2"/>
</dbReference>
<dbReference type="EMBL" id="QWIR01000255">
    <property type="protein sequence ID" value="RMY81478.1"/>
    <property type="molecule type" value="Genomic_DNA"/>
</dbReference>
<feature type="compositionally biased region" description="Low complexity" evidence="7">
    <location>
        <begin position="222"/>
        <end position="233"/>
    </location>
</feature>
<evidence type="ECO:0000313" key="9">
    <source>
        <dbReference type="EMBL" id="RMY81478.1"/>
    </source>
</evidence>
<keyword evidence="2 8" id="KW-0812">Transmembrane</keyword>
<reference evidence="9 10" key="1">
    <citation type="journal article" date="2018" name="BMC Genomics">
        <title>Genomic evidence for intraspecific hybridization in a clonal and extremely halotolerant yeast.</title>
        <authorList>
            <person name="Gostincar C."/>
            <person name="Stajich J.E."/>
            <person name="Zupancic J."/>
            <person name="Zalar P."/>
            <person name="Gunde-Cimerman N."/>
        </authorList>
    </citation>
    <scope>NUCLEOTIDE SEQUENCE [LARGE SCALE GENOMIC DNA]</scope>
    <source>
        <strain evidence="9 10">EXF-2788</strain>
    </source>
</reference>
<evidence type="ECO:0000256" key="5">
    <source>
        <dbReference type="ARBA" id="ARBA00038039"/>
    </source>
</evidence>
<dbReference type="InterPro" id="IPR051415">
    <property type="entry name" value="LAAT-1"/>
</dbReference>
<dbReference type="Proteomes" id="UP000268823">
    <property type="component" value="Unassembled WGS sequence"/>
</dbReference>
<dbReference type="InterPro" id="IPR006603">
    <property type="entry name" value="PQ-loop_rpt"/>
</dbReference>
<feature type="region of interest" description="Disordered" evidence="7">
    <location>
        <begin position="157"/>
        <end position="233"/>
    </location>
</feature>
<feature type="region of interest" description="Disordered" evidence="7">
    <location>
        <begin position="426"/>
        <end position="469"/>
    </location>
</feature>
<dbReference type="FunFam" id="1.20.1280.290:FF:000009">
    <property type="entry name" value="PQ loop repeat family protein"/>
    <property type="match status" value="1"/>
</dbReference>
<feature type="transmembrane region" description="Helical" evidence="8">
    <location>
        <begin position="101"/>
        <end position="123"/>
    </location>
</feature>
<comment type="catalytic activity">
    <reaction evidence="6">
        <text>L-histidine(out) + L-arginine(in) = L-histidine(in) + L-arginine(out)</text>
        <dbReference type="Rhea" id="RHEA:71063"/>
        <dbReference type="ChEBI" id="CHEBI:32682"/>
        <dbReference type="ChEBI" id="CHEBI:57595"/>
    </reaction>
</comment>
<evidence type="ECO:0000256" key="3">
    <source>
        <dbReference type="ARBA" id="ARBA00022989"/>
    </source>
</evidence>
<accession>A0A3M7EXZ9</accession>
<feature type="transmembrane region" description="Helical" evidence="8">
    <location>
        <begin position="313"/>
        <end position="335"/>
    </location>
</feature>
<dbReference type="GO" id="GO:0015174">
    <property type="term" value="F:basic amino acid transmembrane transporter activity"/>
    <property type="evidence" value="ECO:0007669"/>
    <property type="project" value="TreeGrafter"/>
</dbReference>
<sequence>MPWLHTLVLEPSLPAHCEPTNDFLFRFSSAFHTCVPTPLAFTSNVLGTLSIVAWLFAQLPQIYKNWNLGSTSGLSIYFLVEWCLGDISNLLGALFTHQARWQVAIGGYYVFVDLCLVGQWIWYERLKHGNILRKAWPRRDSDRSHHGAMAEVIDGLSVDGSSSGGDGHSNDDTTTKKGKAASRPRIIFRQPTFEREPKPEEHPPSSSPSTAPRGTTIHRVGPPSSSSSPLPSPSPRTLLLLACLAALTHATPLPSPSHLPTTTESPTSFEPTGLEKAGTLLSWTSTALYLSSRLPQLLKNFRRKSTAGLSPSLFLAAFMGNLFYSAALLANPLAWSDMGSYGGRGWAGPRGSQRAEWIAAALPFFLGAAGVLGLDGGVGVQFLLYGGSGGGGDGRGERKVLVVDPETGGRRWRRVSGWLRGWVPRVGSADGGGGGGCGGEGQREGREGERTGLVSRDEVPRDGYGTAAA</sequence>
<evidence type="ECO:0000256" key="1">
    <source>
        <dbReference type="ARBA" id="ARBA00004141"/>
    </source>
</evidence>
<comment type="subcellular location">
    <subcellularLocation>
        <location evidence="1">Membrane</location>
        <topology evidence="1">Multi-pass membrane protein</topology>
    </subcellularLocation>
</comment>
<comment type="caution">
    <text evidence="9">The sequence shown here is derived from an EMBL/GenBank/DDBJ whole genome shotgun (WGS) entry which is preliminary data.</text>
</comment>
<proteinExistence type="inferred from homology"/>
<evidence type="ECO:0000256" key="7">
    <source>
        <dbReference type="SAM" id="MobiDB-lite"/>
    </source>
</evidence>
<evidence type="ECO:0000256" key="6">
    <source>
        <dbReference type="ARBA" id="ARBA00050768"/>
    </source>
</evidence>
<feature type="region of interest" description="Disordered" evidence="7">
    <location>
        <begin position="252"/>
        <end position="271"/>
    </location>
</feature>
<dbReference type="GO" id="GO:0034488">
    <property type="term" value="P:basic amino acid transmembrane export from vacuole"/>
    <property type="evidence" value="ECO:0007669"/>
    <property type="project" value="TreeGrafter"/>
</dbReference>
<feature type="compositionally biased region" description="Gly residues" evidence="7">
    <location>
        <begin position="429"/>
        <end position="440"/>
    </location>
</feature>
<dbReference type="GO" id="GO:0000329">
    <property type="term" value="C:fungal-type vacuole membrane"/>
    <property type="evidence" value="ECO:0007669"/>
    <property type="project" value="TreeGrafter"/>
</dbReference>
<evidence type="ECO:0000256" key="4">
    <source>
        <dbReference type="ARBA" id="ARBA00023136"/>
    </source>
</evidence>
<protein>
    <recommendedName>
        <fullName evidence="11">PQ-loop repeat-containing protein</fullName>
    </recommendedName>
</protein>
<evidence type="ECO:0000256" key="8">
    <source>
        <dbReference type="SAM" id="Phobius"/>
    </source>
</evidence>
<feature type="compositionally biased region" description="Basic and acidic residues" evidence="7">
    <location>
        <begin position="192"/>
        <end position="203"/>
    </location>
</feature>